<dbReference type="PANTHER" id="PTHR40626:SF32">
    <property type="entry name" value="ZINC FINGER PROTEIN RST2"/>
    <property type="match status" value="1"/>
</dbReference>
<evidence type="ECO:0000313" key="10">
    <source>
        <dbReference type="EMBL" id="KAG1310132.1"/>
    </source>
</evidence>
<evidence type="ECO:0000256" key="3">
    <source>
        <dbReference type="ARBA" id="ARBA00022737"/>
    </source>
</evidence>
<dbReference type="OrthoDB" id="2256232at2759"/>
<dbReference type="SUPFAM" id="SSF57667">
    <property type="entry name" value="beta-beta-alpha zinc fingers"/>
    <property type="match status" value="1"/>
</dbReference>
<dbReference type="GO" id="GO:0000785">
    <property type="term" value="C:chromatin"/>
    <property type="evidence" value="ECO:0007669"/>
    <property type="project" value="TreeGrafter"/>
</dbReference>
<evidence type="ECO:0000256" key="6">
    <source>
        <dbReference type="ARBA" id="ARBA00023242"/>
    </source>
</evidence>
<keyword evidence="11" id="KW-1185">Reference proteome</keyword>
<protein>
    <recommendedName>
        <fullName evidence="9">C2H2-type domain-containing protein</fullName>
    </recommendedName>
</protein>
<keyword evidence="4 7" id="KW-0863">Zinc-finger</keyword>
<dbReference type="PANTHER" id="PTHR40626">
    <property type="entry name" value="MIP31509P"/>
    <property type="match status" value="1"/>
</dbReference>
<dbReference type="GO" id="GO:0000981">
    <property type="term" value="F:DNA-binding transcription factor activity, RNA polymerase II-specific"/>
    <property type="evidence" value="ECO:0007669"/>
    <property type="project" value="InterPro"/>
</dbReference>
<comment type="caution">
    <text evidence="10">The sequence shown here is derived from an EMBL/GenBank/DDBJ whole genome shotgun (WGS) entry which is preliminary data.</text>
</comment>
<evidence type="ECO:0000313" key="11">
    <source>
        <dbReference type="Proteomes" id="UP000716291"/>
    </source>
</evidence>
<evidence type="ECO:0000256" key="2">
    <source>
        <dbReference type="ARBA" id="ARBA00022723"/>
    </source>
</evidence>
<keyword evidence="5" id="KW-0862">Zinc</keyword>
<keyword evidence="3" id="KW-0677">Repeat</keyword>
<sequence>MTKNSLENELDNTMEAPSFNNHEHSENKPINNTSKSSSRRRSGPKVFRCTGYGDCNMVFTRQEHLNRHERKHTGEKPYQCFVEGCNRMFTRNDNMRQHAERCPYKNPGGFTNKRGKDSKSGHESLSSKRSSTTRTNPERATKRHKYYSEEDSESSETAADETFSLVDDRRSLSPLPYKPHLQSSRSRVAPRVIFTSHKRSYNKQVDAKAVDSDFSTFLPNACKPRRRLSAQDLFSSIDRLEDISNSSNSDEDDVVDLTEDEFEALIGFREFHKAAVTM</sequence>
<keyword evidence="6" id="KW-0539">Nucleus</keyword>
<feature type="compositionally biased region" description="Basic and acidic residues" evidence="8">
    <location>
        <begin position="114"/>
        <end position="126"/>
    </location>
</feature>
<keyword evidence="2" id="KW-0479">Metal-binding</keyword>
<dbReference type="PROSITE" id="PS50157">
    <property type="entry name" value="ZINC_FINGER_C2H2_2"/>
    <property type="match status" value="1"/>
</dbReference>
<dbReference type="InterPro" id="IPR051059">
    <property type="entry name" value="VerF-like"/>
</dbReference>
<proteinExistence type="predicted"/>
<evidence type="ECO:0000256" key="1">
    <source>
        <dbReference type="ARBA" id="ARBA00004123"/>
    </source>
</evidence>
<dbReference type="SMART" id="SM00355">
    <property type="entry name" value="ZnF_C2H2"/>
    <property type="match status" value="2"/>
</dbReference>
<dbReference type="Gene3D" id="3.30.160.60">
    <property type="entry name" value="Classic Zinc Finger"/>
    <property type="match status" value="2"/>
</dbReference>
<evidence type="ECO:0000256" key="7">
    <source>
        <dbReference type="PROSITE-ProRule" id="PRU00042"/>
    </source>
</evidence>
<dbReference type="EMBL" id="JAANQT010000545">
    <property type="protein sequence ID" value="KAG1310132.1"/>
    <property type="molecule type" value="Genomic_DNA"/>
</dbReference>
<dbReference type="GO" id="GO:0000978">
    <property type="term" value="F:RNA polymerase II cis-regulatory region sequence-specific DNA binding"/>
    <property type="evidence" value="ECO:0007669"/>
    <property type="project" value="InterPro"/>
</dbReference>
<dbReference type="GO" id="GO:0008270">
    <property type="term" value="F:zinc ion binding"/>
    <property type="evidence" value="ECO:0007669"/>
    <property type="project" value="UniProtKB-KW"/>
</dbReference>
<dbReference type="GO" id="GO:0005634">
    <property type="term" value="C:nucleus"/>
    <property type="evidence" value="ECO:0007669"/>
    <property type="project" value="UniProtKB-SubCell"/>
</dbReference>
<dbReference type="InterPro" id="IPR036236">
    <property type="entry name" value="Znf_C2H2_sf"/>
</dbReference>
<dbReference type="Proteomes" id="UP000716291">
    <property type="component" value="Unassembled WGS sequence"/>
</dbReference>
<feature type="domain" description="C2H2-type" evidence="9">
    <location>
        <begin position="47"/>
        <end position="77"/>
    </location>
</feature>
<evidence type="ECO:0000256" key="8">
    <source>
        <dbReference type="SAM" id="MobiDB-lite"/>
    </source>
</evidence>
<feature type="region of interest" description="Disordered" evidence="8">
    <location>
        <begin position="99"/>
        <end position="165"/>
    </location>
</feature>
<evidence type="ECO:0000256" key="5">
    <source>
        <dbReference type="ARBA" id="ARBA00022833"/>
    </source>
</evidence>
<organism evidence="10 11">
    <name type="scientific">Rhizopus oryzae</name>
    <name type="common">Mucormycosis agent</name>
    <name type="synonym">Rhizopus arrhizus var. delemar</name>
    <dbReference type="NCBI Taxonomy" id="64495"/>
    <lineage>
        <taxon>Eukaryota</taxon>
        <taxon>Fungi</taxon>
        <taxon>Fungi incertae sedis</taxon>
        <taxon>Mucoromycota</taxon>
        <taxon>Mucoromycotina</taxon>
        <taxon>Mucoromycetes</taxon>
        <taxon>Mucorales</taxon>
        <taxon>Mucorineae</taxon>
        <taxon>Rhizopodaceae</taxon>
        <taxon>Rhizopus</taxon>
    </lineage>
</organism>
<gene>
    <name evidence="10" type="ORF">G6F64_004792</name>
</gene>
<name>A0A9P6XBU9_RHIOR</name>
<evidence type="ECO:0000259" key="9">
    <source>
        <dbReference type="PROSITE" id="PS50157"/>
    </source>
</evidence>
<dbReference type="Pfam" id="PF00096">
    <property type="entry name" value="zf-C2H2"/>
    <property type="match status" value="2"/>
</dbReference>
<comment type="subcellular location">
    <subcellularLocation>
        <location evidence="1">Nucleus</location>
    </subcellularLocation>
</comment>
<feature type="region of interest" description="Disordered" evidence="8">
    <location>
        <begin position="1"/>
        <end position="46"/>
    </location>
</feature>
<evidence type="ECO:0000256" key="4">
    <source>
        <dbReference type="ARBA" id="ARBA00022771"/>
    </source>
</evidence>
<accession>A0A9P6XBU9</accession>
<reference evidence="10" key="1">
    <citation type="journal article" date="2020" name="Microb. Genom.">
        <title>Genetic diversity of clinical and environmental Mucorales isolates obtained from an investigation of mucormycosis cases among solid organ transplant recipients.</title>
        <authorList>
            <person name="Nguyen M.H."/>
            <person name="Kaul D."/>
            <person name="Muto C."/>
            <person name="Cheng S.J."/>
            <person name="Richter R.A."/>
            <person name="Bruno V.M."/>
            <person name="Liu G."/>
            <person name="Beyhan S."/>
            <person name="Sundermann A.J."/>
            <person name="Mounaud S."/>
            <person name="Pasculle A.W."/>
            <person name="Nierman W.C."/>
            <person name="Driscoll E."/>
            <person name="Cumbie R."/>
            <person name="Clancy C.J."/>
            <person name="Dupont C.L."/>
        </authorList>
    </citation>
    <scope>NUCLEOTIDE SEQUENCE</scope>
    <source>
        <strain evidence="10">GL11</strain>
    </source>
</reference>
<dbReference type="InterPro" id="IPR013087">
    <property type="entry name" value="Znf_C2H2_type"/>
</dbReference>
<dbReference type="AlphaFoldDB" id="A0A9P6XBU9"/>
<dbReference type="FunFam" id="3.30.160.60:FF:002343">
    <property type="entry name" value="Zinc finger protein 33A"/>
    <property type="match status" value="1"/>
</dbReference>